<evidence type="ECO:0000313" key="12">
    <source>
        <dbReference type="EMBL" id="KAF6803294.1"/>
    </source>
</evidence>
<evidence type="ECO:0000256" key="10">
    <source>
        <dbReference type="ARBA" id="ARBA00023136"/>
    </source>
</evidence>
<dbReference type="AlphaFoldDB" id="A0A8H6IYM7"/>
<evidence type="ECO:0008006" key="14">
    <source>
        <dbReference type="Google" id="ProtNLM"/>
    </source>
</evidence>
<protein>
    <recommendedName>
        <fullName evidence="14">Mitochondrial import inner membrane translocase subunit tim-17</fullName>
    </recommendedName>
</protein>
<evidence type="ECO:0000256" key="6">
    <source>
        <dbReference type="ARBA" id="ARBA00022927"/>
    </source>
</evidence>
<dbReference type="GO" id="GO:0008320">
    <property type="term" value="F:protein transmembrane transporter activity"/>
    <property type="evidence" value="ECO:0007669"/>
    <property type="project" value="TreeGrafter"/>
</dbReference>
<evidence type="ECO:0000256" key="4">
    <source>
        <dbReference type="ARBA" id="ARBA00022692"/>
    </source>
</evidence>
<evidence type="ECO:0000256" key="7">
    <source>
        <dbReference type="ARBA" id="ARBA00022989"/>
    </source>
</evidence>
<keyword evidence="7 11" id="KW-1133">Transmembrane helix</keyword>
<keyword evidence="9" id="KW-0496">Mitochondrion</keyword>
<evidence type="ECO:0000256" key="5">
    <source>
        <dbReference type="ARBA" id="ARBA00022792"/>
    </source>
</evidence>
<feature type="transmembrane region" description="Helical" evidence="11">
    <location>
        <begin position="98"/>
        <end position="116"/>
    </location>
</feature>
<evidence type="ECO:0000256" key="11">
    <source>
        <dbReference type="SAM" id="Phobius"/>
    </source>
</evidence>
<evidence type="ECO:0000256" key="3">
    <source>
        <dbReference type="ARBA" id="ARBA00022448"/>
    </source>
</evidence>
<organism evidence="12 13">
    <name type="scientific">Colletotrichum sojae</name>
    <dbReference type="NCBI Taxonomy" id="2175907"/>
    <lineage>
        <taxon>Eukaryota</taxon>
        <taxon>Fungi</taxon>
        <taxon>Dikarya</taxon>
        <taxon>Ascomycota</taxon>
        <taxon>Pezizomycotina</taxon>
        <taxon>Sordariomycetes</taxon>
        <taxon>Hypocreomycetidae</taxon>
        <taxon>Glomerellales</taxon>
        <taxon>Glomerellaceae</taxon>
        <taxon>Colletotrichum</taxon>
        <taxon>Colletotrichum orchidearum species complex</taxon>
    </lineage>
</organism>
<reference evidence="12 13" key="1">
    <citation type="journal article" date="2020" name="Phytopathology">
        <title>Genome Sequence Resources of Colletotrichum truncatum, C. plurivorum, C. musicola, and C. sojae: Four Species Pathogenic to Soybean (Glycine max).</title>
        <authorList>
            <person name="Rogerio F."/>
            <person name="Boufleur T.R."/>
            <person name="Ciampi-Guillardi M."/>
            <person name="Sukno S.A."/>
            <person name="Thon M.R."/>
            <person name="Massola Junior N.S."/>
            <person name="Baroncelli R."/>
        </authorList>
    </citation>
    <scope>NUCLEOTIDE SEQUENCE [LARGE SCALE GENOMIC DNA]</scope>
    <source>
        <strain evidence="12 13">LFN0009</strain>
    </source>
</reference>
<keyword evidence="5" id="KW-0999">Mitochondrion inner membrane</keyword>
<dbReference type="GO" id="GO:0005744">
    <property type="term" value="C:TIM23 mitochondrial import inner membrane translocase complex"/>
    <property type="evidence" value="ECO:0007669"/>
    <property type="project" value="TreeGrafter"/>
</dbReference>
<comment type="caution">
    <text evidence="12">The sequence shown here is derived from an EMBL/GenBank/DDBJ whole genome shotgun (WGS) entry which is preliminary data.</text>
</comment>
<dbReference type="Proteomes" id="UP000652219">
    <property type="component" value="Unassembled WGS sequence"/>
</dbReference>
<keyword evidence="4 11" id="KW-0812">Transmembrane</keyword>
<proteinExistence type="inferred from homology"/>
<dbReference type="Pfam" id="PF02466">
    <property type="entry name" value="Tim17"/>
    <property type="match status" value="1"/>
</dbReference>
<evidence type="ECO:0000256" key="9">
    <source>
        <dbReference type="ARBA" id="ARBA00023128"/>
    </source>
</evidence>
<sequence length="137" mass="14496">MDHTRDPCPWVILSDFGGAFAMGAIGGTVWHGIKGFRNSPYGERRIGALTAIKMRAPVLGGNFGGIRQKEDPWNAIIAGFFTGGSLAIRGGYKAARNGAIGCAVLLAVIEGVGIGFQKMFAGSTKLEVSGFQEYQRS</sequence>
<comment type="similarity">
    <text evidence="2">Belongs to the Tim17/Tim22/Tim23 family.</text>
</comment>
<dbReference type="EMBL" id="WIGN01000242">
    <property type="protein sequence ID" value="KAF6803294.1"/>
    <property type="molecule type" value="Genomic_DNA"/>
</dbReference>
<keyword evidence="6" id="KW-0653">Protein transport</keyword>
<comment type="subcellular location">
    <subcellularLocation>
        <location evidence="1">Mitochondrion inner membrane</location>
        <topology evidence="1">Multi-pass membrane protein</topology>
    </subcellularLocation>
</comment>
<name>A0A8H6IYM7_9PEZI</name>
<accession>A0A8H6IYM7</accession>
<evidence type="ECO:0000313" key="13">
    <source>
        <dbReference type="Proteomes" id="UP000652219"/>
    </source>
</evidence>
<dbReference type="GO" id="GO:0030150">
    <property type="term" value="P:protein import into mitochondrial matrix"/>
    <property type="evidence" value="ECO:0007669"/>
    <property type="project" value="TreeGrafter"/>
</dbReference>
<keyword evidence="8" id="KW-0811">Translocation</keyword>
<evidence type="ECO:0000256" key="1">
    <source>
        <dbReference type="ARBA" id="ARBA00004448"/>
    </source>
</evidence>
<evidence type="ECO:0000256" key="8">
    <source>
        <dbReference type="ARBA" id="ARBA00023010"/>
    </source>
</evidence>
<evidence type="ECO:0000256" key="2">
    <source>
        <dbReference type="ARBA" id="ARBA00008444"/>
    </source>
</evidence>
<gene>
    <name evidence="12" type="ORF">CSOJ01_10995</name>
</gene>
<dbReference type="PANTHER" id="PTHR10485">
    <property type="entry name" value="MITOCHONDRIAL IMPORT INNER MEMBRANE TRANSLOCASE SUBUNIT TIM-17"/>
    <property type="match status" value="1"/>
</dbReference>
<dbReference type="PANTHER" id="PTHR10485:SF0">
    <property type="entry name" value="AT05822P-RELATED"/>
    <property type="match status" value="1"/>
</dbReference>
<keyword evidence="10 11" id="KW-0472">Membrane</keyword>
<keyword evidence="3" id="KW-0813">Transport</keyword>
<keyword evidence="13" id="KW-1185">Reference proteome</keyword>